<dbReference type="SMART" id="SM00831">
    <property type="entry name" value="Cation_ATPase_N"/>
    <property type="match status" value="1"/>
</dbReference>
<evidence type="ECO:0000256" key="8">
    <source>
        <dbReference type="ARBA" id="ARBA00022842"/>
    </source>
</evidence>
<name>A0A9P5RYY1_9FUNG</name>
<feature type="transmembrane region" description="Helical" evidence="14">
    <location>
        <begin position="107"/>
        <end position="129"/>
    </location>
</feature>
<keyword evidence="8" id="KW-0460">Magnesium</keyword>
<dbReference type="AlphaFoldDB" id="A0A9P5RYY1"/>
<keyword evidence="17" id="KW-1185">Reference proteome</keyword>
<dbReference type="InterPro" id="IPR023299">
    <property type="entry name" value="ATPase_P-typ_cyto_dom_N"/>
</dbReference>
<keyword evidence="3" id="KW-0597">Phosphoprotein</keyword>
<feature type="transmembrane region" description="Helical" evidence="14">
    <location>
        <begin position="826"/>
        <end position="846"/>
    </location>
</feature>
<keyword evidence="6" id="KW-0547">Nucleotide-binding</keyword>
<keyword evidence="11 14" id="KW-0472">Membrane</keyword>
<feature type="transmembrane region" description="Helical" evidence="14">
    <location>
        <begin position="799"/>
        <end position="820"/>
    </location>
</feature>
<evidence type="ECO:0000256" key="6">
    <source>
        <dbReference type="ARBA" id="ARBA00022741"/>
    </source>
</evidence>
<evidence type="ECO:0000256" key="3">
    <source>
        <dbReference type="ARBA" id="ARBA00022553"/>
    </source>
</evidence>
<keyword evidence="10 14" id="KW-1133">Transmembrane helix</keyword>
<evidence type="ECO:0000256" key="11">
    <source>
        <dbReference type="ARBA" id="ARBA00023136"/>
    </source>
</evidence>
<feature type="transmembrane region" description="Helical" evidence="14">
    <location>
        <begin position="293"/>
        <end position="313"/>
    </location>
</feature>
<evidence type="ECO:0000256" key="7">
    <source>
        <dbReference type="ARBA" id="ARBA00022840"/>
    </source>
</evidence>
<dbReference type="SUPFAM" id="SSF81665">
    <property type="entry name" value="Calcium ATPase, transmembrane domain M"/>
    <property type="match status" value="1"/>
</dbReference>
<dbReference type="GO" id="GO:0006812">
    <property type="term" value="P:monoatomic cation transport"/>
    <property type="evidence" value="ECO:0007669"/>
    <property type="project" value="UniProtKB-ARBA"/>
</dbReference>
<dbReference type="Pfam" id="PF00122">
    <property type="entry name" value="E1-E2_ATPase"/>
    <property type="match status" value="1"/>
</dbReference>
<keyword evidence="9" id="KW-1278">Translocase</keyword>
<comment type="similarity">
    <text evidence="2">Belongs to the cation transport ATPase (P-type) (TC 3.A.3) family. Type IIIA subfamily.</text>
</comment>
<dbReference type="SUPFAM" id="SSF56784">
    <property type="entry name" value="HAD-like"/>
    <property type="match status" value="1"/>
</dbReference>
<dbReference type="InterPro" id="IPR018303">
    <property type="entry name" value="ATPase_P-typ_P_site"/>
</dbReference>
<dbReference type="PRINTS" id="PR00119">
    <property type="entry name" value="CATATPASE"/>
</dbReference>
<dbReference type="InterPro" id="IPR023298">
    <property type="entry name" value="ATPase_P-typ_TM_dom_sf"/>
</dbReference>
<keyword evidence="4 14" id="KW-0812">Transmembrane</keyword>
<evidence type="ECO:0000256" key="2">
    <source>
        <dbReference type="ARBA" id="ARBA00008804"/>
    </source>
</evidence>
<dbReference type="GO" id="GO:0005524">
    <property type="term" value="F:ATP binding"/>
    <property type="evidence" value="ECO:0007669"/>
    <property type="project" value="UniProtKB-KW"/>
</dbReference>
<dbReference type="InterPro" id="IPR004014">
    <property type="entry name" value="ATPase_P-typ_cation-transptr_N"/>
</dbReference>
<evidence type="ECO:0000256" key="14">
    <source>
        <dbReference type="SAM" id="Phobius"/>
    </source>
</evidence>
<evidence type="ECO:0000256" key="4">
    <source>
        <dbReference type="ARBA" id="ARBA00022692"/>
    </source>
</evidence>
<dbReference type="Gene3D" id="1.20.1110.10">
    <property type="entry name" value="Calcium-transporting ATPase, transmembrane domain"/>
    <property type="match status" value="2"/>
</dbReference>
<keyword evidence="7" id="KW-0067">ATP-binding</keyword>
<evidence type="ECO:0000256" key="13">
    <source>
        <dbReference type="SAM" id="MobiDB-lite"/>
    </source>
</evidence>
<feature type="compositionally biased region" description="Basic and acidic residues" evidence="13">
    <location>
        <begin position="49"/>
        <end position="60"/>
    </location>
</feature>
<dbReference type="InterPro" id="IPR001757">
    <property type="entry name" value="P_typ_ATPase"/>
</dbReference>
<evidence type="ECO:0000259" key="15">
    <source>
        <dbReference type="SMART" id="SM00831"/>
    </source>
</evidence>
<feature type="transmembrane region" description="Helical" evidence="14">
    <location>
        <begin position="721"/>
        <end position="744"/>
    </location>
</feature>
<sequence length="871" mass="95989">MFKGYKELTDDSEASPLRQDDAVHQSFTQSRIPLPASIKPHTHTLLPQSDHHSTSSHQHDHKNDVELEELLLTNPQTGLTSQQAAQRMNTFGPNELTEVKRNPVLKFLGYFVGPIAFLIELSCIISAIVKDWFNFATILGLLFLNAIIGYVEEARAESAVDALRQTLALKTRCWRDGRLQELDTTQLVPGDIVILRLGDIIPADGKLLGIDASGASAQGDLLVDQSSLTGESFAVSKSKGDEVYSSTVVKQGQQRAIVTKTGRNTFIGKAAHLMATTQDEGHFQKVIGKIGNFLILFTLVLVVIIIIVQFIMFKDDPVRGQVLKILNPVIVKRLAAVEEMASLNVLCSDKTGTLTLNELTFDEPYLSEGFTPQDLMLYSYLASEYGANDPIELAIRQAAERQVPLLRNRLSNTTVPGYEISSFVPFNPSDKYTQATVRDLENEVTFKVAKGAPQVILQLVGGDEMALRASVVMAQRGLRSLGVARTIAGSDKWTLVGLAAMLDPPRPDSAETIERCQHMGLSIKMVTGDQQIIAKEVSRRLGLGEVILDASHISDASMRDEIGSEKFNNADGFAEVTPEHKFRIVEALQRQGQLVGMTGDGVNDAPALKKANVGIAVHGCTDAARSAADIVLLAPGLSTIVDGLLTSRAIFQRMRSYALYRITSTVHFLVFFFVVILAYDWTLPAKLLVLICILNDLASLVIAVDNAQISSKPDKWRVGQLIFLSCLLGILLTGLSFGHFFYFWKAHGYIPHPEADGDMTVVDRRLDSIMYLHISSAPHFLIFSTRLKGYFWQSMPSVMFTIVIIGTQVVALLMVIFGWLTPKVPVAEALAVFGISFVSCVVLDFIKVQVFNYWTLCVPASRRRKFLAQKH</sequence>
<dbReference type="InterPro" id="IPR008250">
    <property type="entry name" value="ATPase_P-typ_transduc_dom_A_sf"/>
</dbReference>
<dbReference type="SUPFAM" id="SSF81653">
    <property type="entry name" value="Calcium ATPase, transduction domain A"/>
    <property type="match status" value="1"/>
</dbReference>
<comment type="caution">
    <text evidence="16">The sequence shown here is derived from an EMBL/GenBank/DDBJ whole genome shotgun (WGS) entry which is preliminary data.</text>
</comment>
<dbReference type="Gene3D" id="3.40.1110.10">
    <property type="entry name" value="Calcium-transporting ATPase, cytoplasmic domain N"/>
    <property type="match status" value="1"/>
</dbReference>
<evidence type="ECO:0000313" key="16">
    <source>
        <dbReference type="EMBL" id="KAF9151073.1"/>
    </source>
</evidence>
<feature type="domain" description="Cation-transporting P-type ATPase N-terminal" evidence="15">
    <location>
        <begin position="59"/>
        <end position="131"/>
    </location>
</feature>
<dbReference type="InterPro" id="IPR044492">
    <property type="entry name" value="P_typ_ATPase_HD_dom"/>
</dbReference>
<evidence type="ECO:0000256" key="10">
    <source>
        <dbReference type="ARBA" id="ARBA00022989"/>
    </source>
</evidence>
<dbReference type="OrthoDB" id="116380at2759"/>
<dbReference type="Gene3D" id="3.40.50.1000">
    <property type="entry name" value="HAD superfamily/HAD-like"/>
    <property type="match status" value="1"/>
</dbReference>
<evidence type="ECO:0000256" key="9">
    <source>
        <dbReference type="ARBA" id="ARBA00022967"/>
    </source>
</evidence>
<dbReference type="FunFam" id="3.40.50.1000:FF:000211">
    <property type="entry name" value="Plasma membrane ATPase"/>
    <property type="match status" value="1"/>
</dbReference>
<dbReference type="NCBIfam" id="TIGR01494">
    <property type="entry name" value="ATPase_P-type"/>
    <property type="match status" value="3"/>
</dbReference>
<dbReference type="SFLD" id="SFLDS00003">
    <property type="entry name" value="Haloacid_Dehalogenase"/>
    <property type="match status" value="1"/>
</dbReference>
<comment type="subcellular location">
    <subcellularLocation>
        <location evidence="1">Membrane</location>
        <topology evidence="1">Multi-pass membrane protein</topology>
    </subcellularLocation>
</comment>
<dbReference type="Pfam" id="PF00702">
    <property type="entry name" value="Hydrolase"/>
    <property type="match status" value="1"/>
</dbReference>
<organism evidence="16 17">
    <name type="scientific">Linnemannia schmuckeri</name>
    <dbReference type="NCBI Taxonomy" id="64567"/>
    <lineage>
        <taxon>Eukaryota</taxon>
        <taxon>Fungi</taxon>
        <taxon>Fungi incertae sedis</taxon>
        <taxon>Mucoromycota</taxon>
        <taxon>Mortierellomycotina</taxon>
        <taxon>Mortierellomycetes</taxon>
        <taxon>Mortierellales</taxon>
        <taxon>Mortierellaceae</taxon>
        <taxon>Linnemannia</taxon>
    </lineage>
</organism>
<evidence type="ECO:0000256" key="5">
    <source>
        <dbReference type="ARBA" id="ARBA00022723"/>
    </source>
</evidence>
<dbReference type="PRINTS" id="PR00120">
    <property type="entry name" value="HATPASE"/>
</dbReference>
<keyword evidence="5" id="KW-0479">Metal-binding</keyword>
<evidence type="ECO:0000313" key="17">
    <source>
        <dbReference type="Proteomes" id="UP000748756"/>
    </source>
</evidence>
<dbReference type="Pfam" id="PF00690">
    <property type="entry name" value="Cation_ATPase_N"/>
    <property type="match status" value="1"/>
</dbReference>
<dbReference type="Proteomes" id="UP000748756">
    <property type="component" value="Unassembled WGS sequence"/>
</dbReference>
<reference evidence="16" key="1">
    <citation type="journal article" date="2020" name="Fungal Divers.">
        <title>Resolving the Mortierellaceae phylogeny through synthesis of multi-gene phylogenetics and phylogenomics.</title>
        <authorList>
            <person name="Vandepol N."/>
            <person name="Liber J."/>
            <person name="Desiro A."/>
            <person name="Na H."/>
            <person name="Kennedy M."/>
            <person name="Barry K."/>
            <person name="Grigoriev I.V."/>
            <person name="Miller A.N."/>
            <person name="O'Donnell K."/>
            <person name="Stajich J.E."/>
            <person name="Bonito G."/>
        </authorList>
    </citation>
    <scope>NUCLEOTIDE SEQUENCE</scope>
    <source>
        <strain evidence="16">NRRL 6426</strain>
    </source>
</reference>
<dbReference type="PROSITE" id="PS00154">
    <property type="entry name" value="ATPASE_E1_E2"/>
    <property type="match status" value="1"/>
</dbReference>
<dbReference type="SFLD" id="SFLDF00027">
    <property type="entry name" value="p-type_atpase"/>
    <property type="match status" value="1"/>
</dbReference>
<dbReference type="PANTHER" id="PTHR42861">
    <property type="entry name" value="CALCIUM-TRANSPORTING ATPASE"/>
    <property type="match status" value="1"/>
</dbReference>
<evidence type="ECO:0000256" key="12">
    <source>
        <dbReference type="ARBA" id="ARBA00031813"/>
    </source>
</evidence>
<gene>
    <name evidence="16" type="ORF">BG015_007108</name>
</gene>
<accession>A0A9P5RYY1</accession>
<feature type="transmembrane region" description="Helical" evidence="14">
    <location>
        <begin position="658"/>
        <end position="681"/>
    </location>
</feature>
<dbReference type="GO" id="GO:0046872">
    <property type="term" value="F:metal ion binding"/>
    <property type="evidence" value="ECO:0007669"/>
    <property type="project" value="UniProtKB-KW"/>
</dbReference>
<dbReference type="InterPro" id="IPR036412">
    <property type="entry name" value="HAD-like_sf"/>
</dbReference>
<dbReference type="GO" id="GO:0016020">
    <property type="term" value="C:membrane"/>
    <property type="evidence" value="ECO:0007669"/>
    <property type="project" value="UniProtKB-SubCell"/>
</dbReference>
<feature type="transmembrane region" description="Helical" evidence="14">
    <location>
        <begin position="135"/>
        <end position="151"/>
    </location>
</feature>
<dbReference type="InterPro" id="IPR023214">
    <property type="entry name" value="HAD_sf"/>
</dbReference>
<proteinExistence type="inferred from homology"/>
<dbReference type="FunFam" id="2.70.150.10:FF:000042">
    <property type="entry name" value="Plasma membrane ATPase"/>
    <property type="match status" value="1"/>
</dbReference>
<dbReference type="Gene3D" id="2.70.150.10">
    <property type="entry name" value="Calcium-transporting ATPase, cytoplasmic transduction domain A"/>
    <property type="match status" value="1"/>
</dbReference>
<dbReference type="GO" id="GO:0016887">
    <property type="term" value="F:ATP hydrolysis activity"/>
    <property type="evidence" value="ECO:0007669"/>
    <property type="project" value="InterPro"/>
</dbReference>
<evidence type="ECO:0000256" key="1">
    <source>
        <dbReference type="ARBA" id="ARBA00004141"/>
    </source>
</evidence>
<feature type="region of interest" description="Disordered" evidence="13">
    <location>
        <begin position="39"/>
        <end position="60"/>
    </location>
</feature>
<protein>
    <recommendedName>
        <fullName evidence="12">Proton pump</fullName>
    </recommendedName>
</protein>
<dbReference type="InterPro" id="IPR059000">
    <property type="entry name" value="ATPase_P-type_domA"/>
</dbReference>
<dbReference type="EMBL" id="JAAAUQ010000354">
    <property type="protein sequence ID" value="KAF9151073.1"/>
    <property type="molecule type" value="Genomic_DNA"/>
</dbReference>
<dbReference type="SFLD" id="SFLDG00002">
    <property type="entry name" value="C1.7:_P-type_atpase_like"/>
    <property type="match status" value="1"/>
</dbReference>